<reference evidence="2 3" key="1">
    <citation type="submission" date="2015-09" db="EMBL/GenBank/DDBJ databases">
        <authorList>
            <consortium name="Swine Surveillance"/>
        </authorList>
    </citation>
    <scope>NUCLEOTIDE SEQUENCE [LARGE SCALE GENOMIC DNA]</scope>
    <source>
        <strain evidence="2 3">CECT 7688</strain>
    </source>
</reference>
<dbReference type="Gene3D" id="1.10.260.40">
    <property type="entry name" value="lambda repressor-like DNA-binding domains"/>
    <property type="match status" value="1"/>
</dbReference>
<evidence type="ECO:0000259" key="1">
    <source>
        <dbReference type="PROSITE" id="PS50943"/>
    </source>
</evidence>
<dbReference type="InterPro" id="IPR010982">
    <property type="entry name" value="Lambda_DNA-bd_dom_sf"/>
</dbReference>
<dbReference type="AlphaFoldDB" id="A0A0P1F7M8"/>
<dbReference type="CDD" id="cd00093">
    <property type="entry name" value="HTH_XRE"/>
    <property type="match status" value="1"/>
</dbReference>
<dbReference type="SUPFAM" id="SSF47413">
    <property type="entry name" value="lambda repressor-like DNA-binding domains"/>
    <property type="match status" value="1"/>
</dbReference>
<protein>
    <recommendedName>
        <fullName evidence="1">HTH cro/C1-type domain-containing protein</fullName>
    </recommendedName>
</protein>
<dbReference type="Proteomes" id="UP000054823">
    <property type="component" value="Unassembled WGS sequence"/>
</dbReference>
<gene>
    <name evidence="2" type="ORF">SHM7688_00120</name>
</gene>
<dbReference type="SMART" id="SM00530">
    <property type="entry name" value="HTH_XRE"/>
    <property type="match status" value="1"/>
</dbReference>
<evidence type="ECO:0000313" key="2">
    <source>
        <dbReference type="EMBL" id="CUH50693.1"/>
    </source>
</evidence>
<feature type="domain" description="HTH cro/C1-type" evidence="1">
    <location>
        <begin position="11"/>
        <end position="67"/>
    </location>
</feature>
<dbReference type="GO" id="GO:0003677">
    <property type="term" value="F:DNA binding"/>
    <property type="evidence" value="ECO:0007669"/>
    <property type="project" value="InterPro"/>
</dbReference>
<proteinExistence type="predicted"/>
<sequence length="94" mass="9899">MTALTIDPQRLNTVRKARKIGRPKLAKLVGLTERQLTKLETASASATLPEATLIRIATVLQIPAPALTGELPLGEGNLEPVQPIAHSSSCSCCG</sequence>
<dbReference type="OrthoDB" id="7875710at2"/>
<organism evidence="2 3">
    <name type="scientific">Shimia marina</name>
    <dbReference type="NCBI Taxonomy" id="321267"/>
    <lineage>
        <taxon>Bacteria</taxon>
        <taxon>Pseudomonadati</taxon>
        <taxon>Pseudomonadota</taxon>
        <taxon>Alphaproteobacteria</taxon>
        <taxon>Rhodobacterales</taxon>
        <taxon>Roseobacteraceae</taxon>
    </lineage>
</organism>
<keyword evidence="3" id="KW-1185">Reference proteome</keyword>
<accession>A0A0P1F7M8</accession>
<evidence type="ECO:0000313" key="3">
    <source>
        <dbReference type="Proteomes" id="UP000054823"/>
    </source>
</evidence>
<name>A0A0P1F7M8_9RHOB</name>
<dbReference type="PROSITE" id="PS50943">
    <property type="entry name" value="HTH_CROC1"/>
    <property type="match status" value="1"/>
</dbReference>
<dbReference type="EMBL" id="CYPW01000001">
    <property type="protein sequence ID" value="CUH50693.1"/>
    <property type="molecule type" value="Genomic_DNA"/>
</dbReference>
<dbReference type="InterPro" id="IPR001387">
    <property type="entry name" value="Cro/C1-type_HTH"/>
</dbReference>
<dbReference type="RefSeq" id="WP_144432446.1">
    <property type="nucleotide sequence ID" value="NZ_CYPW01000001.1"/>
</dbReference>